<name>A0A409VKN9_9AGAR</name>
<reference evidence="5 6" key="1">
    <citation type="journal article" date="2018" name="Evol. Lett.">
        <title>Horizontal gene cluster transfer increased hallucinogenic mushroom diversity.</title>
        <authorList>
            <person name="Reynolds H.T."/>
            <person name="Vijayakumar V."/>
            <person name="Gluck-Thaler E."/>
            <person name="Korotkin H.B."/>
            <person name="Matheny P.B."/>
            <person name="Slot J.C."/>
        </authorList>
    </citation>
    <scope>NUCLEOTIDE SEQUENCE [LARGE SCALE GENOMIC DNA]</scope>
    <source>
        <strain evidence="5 6">SRW20</strain>
    </source>
</reference>
<dbReference type="GO" id="GO:0003887">
    <property type="term" value="F:DNA-directed DNA polymerase activity"/>
    <property type="evidence" value="ECO:0007669"/>
    <property type="project" value="InterPro"/>
</dbReference>
<dbReference type="Pfam" id="PF00476">
    <property type="entry name" value="DNA_pol_A"/>
    <property type="match status" value="1"/>
</dbReference>
<keyword evidence="6" id="KW-1185">Reference proteome</keyword>
<dbReference type="SUPFAM" id="SSF56672">
    <property type="entry name" value="DNA/RNA polymerases"/>
    <property type="match status" value="1"/>
</dbReference>
<evidence type="ECO:0000256" key="3">
    <source>
        <dbReference type="SAM" id="MobiDB-lite"/>
    </source>
</evidence>
<dbReference type="GO" id="GO:0003677">
    <property type="term" value="F:DNA binding"/>
    <property type="evidence" value="ECO:0007669"/>
    <property type="project" value="InterPro"/>
</dbReference>
<evidence type="ECO:0000256" key="2">
    <source>
        <dbReference type="SAM" id="Coils"/>
    </source>
</evidence>
<dbReference type="SMART" id="SM00482">
    <property type="entry name" value="POLAc"/>
    <property type="match status" value="1"/>
</dbReference>
<feature type="coiled-coil region" evidence="2">
    <location>
        <begin position="444"/>
        <end position="475"/>
    </location>
</feature>
<dbReference type="GO" id="GO:0005760">
    <property type="term" value="C:gamma DNA polymerase complex"/>
    <property type="evidence" value="ECO:0007669"/>
    <property type="project" value="InterPro"/>
</dbReference>
<proteinExistence type="predicted"/>
<dbReference type="InterPro" id="IPR012337">
    <property type="entry name" value="RNaseH-like_sf"/>
</dbReference>
<dbReference type="Proteomes" id="UP000284706">
    <property type="component" value="Unassembled WGS sequence"/>
</dbReference>
<dbReference type="PRINTS" id="PR00867">
    <property type="entry name" value="DNAPOLG"/>
</dbReference>
<evidence type="ECO:0000313" key="6">
    <source>
        <dbReference type="Proteomes" id="UP000284706"/>
    </source>
</evidence>
<gene>
    <name evidence="5" type="ORF">CVT26_009762</name>
</gene>
<evidence type="ECO:0000259" key="4">
    <source>
        <dbReference type="SMART" id="SM00482"/>
    </source>
</evidence>
<protein>
    <recommendedName>
        <fullName evidence="1">Mitochondrial DNA polymerase catalytic subunit</fullName>
    </recommendedName>
</protein>
<keyword evidence="2" id="KW-0175">Coiled coil</keyword>
<organism evidence="5 6">
    <name type="scientific">Gymnopilus dilepis</name>
    <dbReference type="NCBI Taxonomy" id="231916"/>
    <lineage>
        <taxon>Eukaryota</taxon>
        <taxon>Fungi</taxon>
        <taxon>Dikarya</taxon>
        <taxon>Basidiomycota</taxon>
        <taxon>Agaricomycotina</taxon>
        <taxon>Agaricomycetes</taxon>
        <taxon>Agaricomycetidae</taxon>
        <taxon>Agaricales</taxon>
        <taxon>Agaricineae</taxon>
        <taxon>Hymenogastraceae</taxon>
        <taxon>Gymnopilus</taxon>
    </lineage>
</organism>
<evidence type="ECO:0000256" key="1">
    <source>
        <dbReference type="ARBA" id="ARBA00031966"/>
    </source>
</evidence>
<dbReference type="InterPro" id="IPR041336">
    <property type="entry name" value="DNApol_Exo"/>
</dbReference>
<dbReference type="EMBL" id="NHYE01005622">
    <property type="protein sequence ID" value="PPQ66776.1"/>
    <property type="molecule type" value="Genomic_DNA"/>
</dbReference>
<dbReference type="SUPFAM" id="SSF53098">
    <property type="entry name" value="Ribonuclease H-like"/>
    <property type="match status" value="1"/>
</dbReference>
<dbReference type="InterPro" id="IPR001098">
    <property type="entry name" value="DNA-dir_DNA_pol_A_palm_dom"/>
</dbReference>
<sequence>MPRRKISTHVDRSPEQNYQVDQEILSPRHVKRNEVGVQLLSRKLHAQVFKGVSFPPPPRSYVQISREHLQMHGLDPTQTSVLPDTNFLLPPLQGANISEHFHRIGASAAQPWLSISKTFAASKLPPKPENWHIQSGWTKYYHMSDGSSYAEHVETPVHDGKPENMLTFDVETMPNYHPYAVMACAASPNGWYAWISPWLLGETGNPEQLIPLGDSQVPRVIIGHNVAYDRIRILEEYNIARTANRFIDTMSLHVAAHGISSHQRPAWMKYRKSKQTEKEQREEAVEAVLGLMKTVEERHEQEVDTTKQAELRRLLQDMEDSLLLLQTQASAGGDADISDDDIESKRWEDITSANSLADVAKLHCGIEMDKEIRSDLMTAEPGEIRENLTDYLDYCATDVQVTHDVFAVTLPAFLTTCPHPVSFAGILTMGSSFLTVDENWEKYIQNAEAVYSDMEEKVQAKLKKLAEEAKSLMESDKWKGDPWLSQLDWTPKVAGKSRGVVAPEEIAESTVEESSATLMPAWYLRLLSDVASSIKSDNIVPLLLRFSFEGVPLRYDKAEGWHYVVDGNLVPLLIRKGSRTRLIISKPTSKLLKAGKLSSTDSELALAICDGGDDKALHDEVVKLAKAALDTPVTEREADPWLSQLDWTPAVVEYDSDGKIVSPSKRPKKVKPVKPPPIYWPKWYWDATKPKKDMPPGTLEVTVRSRIAPLLLRLSWSGFPLVYSREHGWTFRVPADSNFKTRWKALSFYDPADNALSEAALSGGYVFYKVPHKDGEKANVANPLGKTFIKYAQNGTLKSPGDEAKEALDLNSLCSYWISARDRICNQLVIWQTPQRNMGFSTGDPDKKQGIILPQMITMGTVTRRAIEKTWLTASNAKKNRVGSELKAMVRAPKGFAIVGADVDSEELWISSCMGDAQFGLHGASAIGWMTLEGTKAAGTDLHSKTASILGISRDQAKVFNYSRIYGAGMRHAVLLLLQSNPTMTPDQAQKLAENLYASTKGKNTHRTDIFDRKFWFGGTESYLFNKLEEIALSDKPQTPALGCGVTYALSKEYLPEGFGADYMPSRINWVVQSSGVDYLHLLIVSMDYLIAKYDIKARYLISVHDELRYLVAEEDRYRAALALQIANLWTRSMFAYKLGMDDLPQGVAFFSAVDVDHVLRKEVDMPCVTPSQPNPIPPGESLDILKVLSKTNGGTLRKDGLPIEEEHEPYEGTLEGYIEPNCLSHRATSAAFLKAQATADFGEVKGLAQQATGKRFVGSNKSPRIPRKRRPIGTGEGFDWSEHAERLLRASA</sequence>
<dbReference type="PANTHER" id="PTHR10267:SF0">
    <property type="entry name" value="DNA POLYMERASE SUBUNIT GAMMA-1"/>
    <property type="match status" value="1"/>
</dbReference>
<dbReference type="Pfam" id="PF18136">
    <property type="entry name" value="DNApol_Exo"/>
    <property type="match status" value="1"/>
</dbReference>
<dbReference type="InterPro" id="IPR002297">
    <property type="entry name" value="DNA-dir_DNA_pol_A_mt"/>
</dbReference>
<dbReference type="Gene3D" id="1.10.150.20">
    <property type="entry name" value="5' to 3' exonuclease, C-terminal subdomain"/>
    <property type="match status" value="1"/>
</dbReference>
<evidence type="ECO:0000313" key="5">
    <source>
        <dbReference type="EMBL" id="PPQ66776.1"/>
    </source>
</evidence>
<dbReference type="Gene3D" id="3.30.70.370">
    <property type="match status" value="1"/>
</dbReference>
<accession>A0A409VKN9</accession>
<dbReference type="Gene3D" id="3.30.420.390">
    <property type="match status" value="2"/>
</dbReference>
<dbReference type="OrthoDB" id="5588663at2759"/>
<dbReference type="InParanoid" id="A0A409VKN9"/>
<dbReference type="STRING" id="231916.A0A409VKN9"/>
<feature type="domain" description="DNA-directed DNA polymerase family A palm" evidence="4">
    <location>
        <begin position="883"/>
        <end position="1116"/>
    </location>
</feature>
<dbReference type="PANTHER" id="PTHR10267">
    <property type="entry name" value="DNA POLYMERASE SUBUNIT GAMMA-1"/>
    <property type="match status" value="1"/>
</dbReference>
<dbReference type="InterPro" id="IPR043502">
    <property type="entry name" value="DNA/RNA_pol_sf"/>
</dbReference>
<feature type="region of interest" description="Disordered" evidence="3">
    <location>
        <begin position="1255"/>
        <end position="1280"/>
    </location>
</feature>
<dbReference type="GO" id="GO:0008408">
    <property type="term" value="F:3'-5' exonuclease activity"/>
    <property type="evidence" value="ECO:0007669"/>
    <property type="project" value="TreeGrafter"/>
</dbReference>
<comment type="caution">
    <text evidence="5">The sequence shown here is derived from an EMBL/GenBank/DDBJ whole genome shotgun (WGS) entry which is preliminary data.</text>
</comment>
<dbReference type="FunCoup" id="A0A409VKN9">
    <property type="interactions" value="232"/>
</dbReference>
<dbReference type="GO" id="GO:0006264">
    <property type="term" value="P:mitochondrial DNA replication"/>
    <property type="evidence" value="ECO:0007669"/>
    <property type="project" value="TreeGrafter"/>
</dbReference>